<evidence type="ECO:0000259" key="16">
    <source>
        <dbReference type="SMART" id="SM00477"/>
    </source>
</evidence>
<dbReference type="PROSITE" id="PS01070">
    <property type="entry name" value="NUCLEASE_NON_SPEC"/>
    <property type="match status" value="1"/>
</dbReference>
<evidence type="ECO:0000256" key="2">
    <source>
        <dbReference type="ARBA" id="ARBA00004173"/>
    </source>
</evidence>
<evidence type="ECO:0000256" key="10">
    <source>
        <dbReference type="ARBA" id="ARBA00023128"/>
    </source>
</evidence>
<keyword evidence="8" id="KW-0460">Magnesium</keyword>
<evidence type="ECO:0000256" key="5">
    <source>
        <dbReference type="ARBA" id="ARBA00022723"/>
    </source>
</evidence>
<accession>A0AAD7Z997</accession>
<dbReference type="GO" id="GO:0004521">
    <property type="term" value="F:RNA endonuclease activity"/>
    <property type="evidence" value="ECO:0007669"/>
    <property type="project" value="TreeGrafter"/>
</dbReference>
<gene>
    <name evidence="18" type="ORF">L9F63_006698</name>
</gene>
<organism evidence="18 19">
    <name type="scientific">Diploptera punctata</name>
    <name type="common">Pacific beetle cockroach</name>
    <dbReference type="NCBI Taxonomy" id="6984"/>
    <lineage>
        <taxon>Eukaryota</taxon>
        <taxon>Metazoa</taxon>
        <taxon>Ecdysozoa</taxon>
        <taxon>Arthropoda</taxon>
        <taxon>Hexapoda</taxon>
        <taxon>Insecta</taxon>
        <taxon>Pterygota</taxon>
        <taxon>Neoptera</taxon>
        <taxon>Polyneoptera</taxon>
        <taxon>Dictyoptera</taxon>
        <taxon>Blattodea</taxon>
        <taxon>Blaberoidea</taxon>
        <taxon>Blaberidae</taxon>
        <taxon>Diplopterinae</taxon>
        <taxon>Diploptera</taxon>
    </lineage>
</organism>
<dbReference type="GO" id="GO:0005634">
    <property type="term" value="C:nucleus"/>
    <property type="evidence" value="ECO:0007669"/>
    <property type="project" value="TreeGrafter"/>
</dbReference>
<evidence type="ECO:0000313" key="18">
    <source>
        <dbReference type="EMBL" id="KAJ9576485.1"/>
    </source>
</evidence>
<keyword evidence="15" id="KW-0472">Membrane</keyword>
<comment type="caution">
    <text evidence="18">The sequence shown here is derived from an EMBL/GenBank/DDBJ whole genome shotgun (WGS) entry which is preliminary data.</text>
</comment>
<dbReference type="InterPro" id="IPR040255">
    <property type="entry name" value="Non-specific_endonuclease"/>
</dbReference>
<keyword evidence="15" id="KW-1133">Transmembrane helix</keyword>
<dbReference type="InterPro" id="IPR020821">
    <property type="entry name" value="ENPP1-3/EXOG-like_nuc-like"/>
</dbReference>
<dbReference type="CDD" id="cd00091">
    <property type="entry name" value="NUC"/>
    <property type="match status" value="1"/>
</dbReference>
<proteinExistence type="inferred from homology"/>
<keyword evidence="19" id="KW-1185">Reference proteome</keyword>
<comment type="cofactor">
    <cofactor evidence="1 14">
        <name>Mg(2+)</name>
        <dbReference type="ChEBI" id="CHEBI:18420"/>
    </cofactor>
</comment>
<dbReference type="FunFam" id="3.40.570.10:FF:000002">
    <property type="entry name" value="Endonuclease G, mitochondrial"/>
    <property type="match status" value="1"/>
</dbReference>
<evidence type="ECO:0000256" key="11">
    <source>
        <dbReference type="ARBA" id="ARBA00023157"/>
    </source>
</evidence>
<keyword evidence="15" id="KW-0812">Transmembrane</keyword>
<dbReference type="GO" id="GO:0003676">
    <property type="term" value="F:nucleic acid binding"/>
    <property type="evidence" value="ECO:0007669"/>
    <property type="project" value="InterPro"/>
</dbReference>
<sequence>MAWRNKVYFTSVVGIGGLFTGIVIEKCKQKNQVYQYECSNCTQGKKLEQIKILPGLPLFGTVSAASLLDNKSTDVSIVESPTVPTNANRISEIMRFEKTRIPHWVFEHLTKESIVYNESVDRSKCEFREDESLHPFFRSLNTDYRGSGFDRGHMAAAGNHRKCQKHVDQTFLLSNMAPQVGVGFNRHSWNRLEKYVRKMTKSYKNVYVCTGPLYLPRKEDDGKMYVKYQVIGANTVAVPTHFFKVIVAETDNNILDMEAYVMPNKPIDDNTPLTVFQVPPESIERAAGLLFFDQVSRNKLRHINGRKSTWV</sequence>
<dbReference type="EMBL" id="JASPKZ010009790">
    <property type="protein sequence ID" value="KAJ9576485.1"/>
    <property type="molecule type" value="Genomic_DNA"/>
</dbReference>
<keyword evidence="9" id="KW-0809">Transit peptide</keyword>
<dbReference type="GO" id="GO:0000014">
    <property type="term" value="F:single-stranded DNA endodeoxyribonuclease activity"/>
    <property type="evidence" value="ECO:0007669"/>
    <property type="project" value="TreeGrafter"/>
</dbReference>
<evidence type="ECO:0000256" key="13">
    <source>
        <dbReference type="PIRSR" id="PIRSR640255-2"/>
    </source>
</evidence>
<dbReference type="Proteomes" id="UP001233999">
    <property type="component" value="Unassembled WGS sequence"/>
</dbReference>
<dbReference type="EC" id="3.1.30.-" evidence="14"/>
<evidence type="ECO:0000256" key="14">
    <source>
        <dbReference type="RuleBase" id="RU366055"/>
    </source>
</evidence>
<evidence type="ECO:0000256" key="9">
    <source>
        <dbReference type="ARBA" id="ARBA00022946"/>
    </source>
</evidence>
<comment type="subcellular location">
    <subcellularLocation>
        <location evidence="2">Mitochondrion</location>
    </subcellularLocation>
</comment>
<keyword evidence="4 14" id="KW-0540">Nuclease</keyword>
<dbReference type="InterPro" id="IPR018524">
    <property type="entry name" value="DNA/RNA_endonuclease_AS"/>
</dbReference>
<evidence type="ECO:0000256" key="7">
    <source>
        <dbReference type="ARBA" id="ARBA00022801"/>
    </source>
</evidence>
<dbReference type="SMART" id="SM00477">
    <property type="entry name" value="NUC"/>
    <property type="match status" value="1"/>
</dbReference>
<feature type="binding site" evidence="13">
    <location>
        <position position="185"/>
    </location>
    <ligand>
        <name>Mg(2+)</name>
        <dbReference type="ChEBI" id="CHEBI:18420"/>
        <note>catalytic</note>
    </ligand>
</feature>
<dbReference type="InterPro" id="IPR001604">
    <property type="entry name" value="Endo_G_ENPP1-like_dom"/>
</dbReference>
<dbReference type="InterPro" id="IPR044925">
    <property type="entry name" value="His-Me_finger_sf"/>
</dbReference>
<dbReference type="GO" id="GO:0046872">
    <property type="term" value="F:metal ion binding"/>
    <property type="evidence" value="ECO:0007669"/>
    <property type="project" value="UniProtKB-KW"/>
</dbReference>
<keyword evidence="6 14" id="KW-0255">Endonuclease</keyword>
<protein>
    <recommendedName>
        <fullName evidence="14">Endonuclease</fullName>
        <ecNumber evidence="14">3.1.30.-</ecNumber>
    </recommendedName>
</protein>
<evidence type="ECO:0000256" key="8">
    <source>
        <dbReference type="ARBA" id="ARBA00022842"/>
    </source>
</evidence>
<evidence type="ECO:0000256" key="1">
    <source>
        <dbReference type="ARBA" id="ARBA00001946"/>
    </source>
</evidence>
<dbReference type="Gene3D" id="3.40.570.10">
    <property type="entry name" value="Extracellular Endonuclease, subunit A"/>
    <property type="match status" value="1"/>
</dbReference>
<dbReference type="InterPro" id="IPR044929">
    <property type="entry name" value="DNA/RNA_non-sp_Endonuclease_sf"/>
</dbReference>
<feature type="domain" description="ENPP1-3/EXOG-like endonuclease/phosphodiesterase" evidence="16">
    <location>
        <begin position="95"/>
        <end position="298"/>
    </location>
</feature>
<keyword evidence="7 14" id="KW-0378">Hydrolase</keyword>
<keyword evidence="10" id="KW-0496">Mitochondrion</keyword>
<dbReference type="SUPFAM" id="SSF54060">
    <property type="entry name" value="His-Me finger endonucleases"/>
    <property type="match status" value="1"/>
</dbReference>
<keyword evidence="11" id="KW-1015">Disulfide bond</keyword>
<evidence type="ECO:0000256" key="3">
    <source>
        <dbReference type="ARBA" id="ARBA00010052"/>
    </source>
</evidence>
<dbReference type="PANTHER" id="PTHR13966">
    <property type="entry name" value="ENDONUCLEASE RELATED"/>
    <property type="match status" value="1"/>
</dbReference>
<evidence type="ECO:0000256" key="4">
    <source>
        <dbReference type="ARBA" id="ARBA00022722"/>
    </source>
</evidence>
<feature type="active site" description="Proton acceptor" evidence="12">
    <location>
        <position position="153"/>
    </location>
</feature>
<reference evidence="18" key="2">
    <citation type="submission" date="2023-05" db="EMBL/GenBank/DDBJ databases">
        <authorList>
            <person name="Fouks B."/>
        </authorList>
    </citation>
    <scope>NUCLEOTIDE SEQUENCE</scope>
    <source>
        <strain evidence="18">Stay&amp;Tobe</strain>
        <tissue evidence="18">Testes</tissue>
    </source>
</reference>
<comment type="similarity">
    <text evidence="3 14">Belongs to the DNA/RNA non-specific endonuclease family.</text>
</comment>
<keyword evidence="5 13" id="KW-0479">Metal-binding</keyword>
<dbReference type="Pfam" id="PF01223">
    <property type="entry name" value="Endonuclease_NS"/>
    <property type="match status" value="1"/>
</dbReference>
<evidence type="ECO:0000259" key="17">
    <source>
        <dbReference type="SMART" id="SM00892"/>
    </source>
</evidence>
<evidence type="ECO:0000256" key="12">
    <source>
        <dbReference type="PIRSR" id="PIRSR640255-1"/>
    </source>
</evidence>
<dbReference type="SMART" id="SM00892">
    <property type="entry name" value="Endonuclease_NS"/>
    <property type="match status" value="1"/>
</dbReference>
<evidence type="ECO:0000256" key="6">
    <source>
        <dbReference type="ARBA" id="ARBA00022759"/>
    </source>
</evidence>
<feature type="domain" description="DNA/RNA non-specific endonuclease/pyrophosphatase/phosphodiesterase" evidence="17">
    <location>
        <begin position="88"/>
        <end position="298"/>
    </location>
</feature>
<dbReference type="AlphaFoldDB" id="A0AAD7Z997"/>
<name>A0AAD7Z997_DIPPU</name>
<evidence type="ECO:0000256" key="15">
    <source>
        <dbReference type="SAM" id="Phobius"/>
    </source>
</evidence>
<dbReference type="GO" id="GO:0005743">
    <property type="term" value="C:mitochondrial inner membrane"/>
    <property type="evidence" value="ECO:0007669"/>
    <property type="project" value="TreeGrafter"/>
</dbReference>
<dbReference type="GO" id="GO:0006309">
    <property type="term" value="P:apoptotic DNA fragmentation"/>
    <property type="evidence" value="ECO:0007669"/>
    <property type="project" value="TreeGrafter"/>
</dbReference>
<dbReference type="PANTHER" id="PTHR13966:SF5">
    <property type="entry name" value="ENDONUCLEASE G, MITOCHONDRIAL"/>
    <property type="match status" value="1"/>
</dbReference>
<feature type="transmembrane region" description="Helical" evidence="15">
    <location>
        <begin position="7"/>
        <end position="24"/>
    </location>
</feature>
<evidence type="ECO:0000313" key="19">
    <source>
        <dbReference type="Proteomes" id="UP001233999"/>
    </source>
</evidence>
<reference evidence="18" key="1">
    <citation type="journal article" date="2023" name="IScience">
        <title>Live-bearing cockroach genome reveals convergent evolutionary mechanisms linked to viviparity in insects and beyond.</title>
        <authorList>
            <person name="Fouks B."/>
            <person name="Harrison M.C."/>
            <person name="Mikhailova A.A."/>
            <person name="Marchal E."/>
            <person name="English S."/>
            <person name="Carruthers M."/>
            <person name="Jennings E.C."/>
            <person name="Chiamaka E.L."/>
            <person name="Frigard R.A."/>
            <person name="Pippel M."/>
            <person name="Attardo G.M."/>
            <person name="Benoit J.B."/>
            <person name="Bornberg-Bauer E."/>
            <person name="Tobe S.S."/>
        </authorList>
    </citation>
    <scope>NUCLEOTIDE SEQUENCE</scope>
    <source>
        <strain evidence="18">Stay&amp;Tobe</strain>
    </source>
</reference>